<keyword evidence="7" id="KW-1185">Reference proteome</keyword>
<keyword evidence="1" id="KW-0805">Transcription regulation</keyword>
<reference evidence="7" key="1">
    <citation type="submission" date="2016-04" db="EMBL/GenBank/DDBJ databases">
        <title>Cephalotus genome sequencing.</title>
        <authorList>
            <person name="Fukushima K."/>
            <person name="Hasebe M."/>
            <person name="Fang X."/>
        </authorList>
    </citation>
    <scope>NUCLEOTIDE SEQUENCE [LARGE SCALE GENOMIC DNA]</scope>
    <source>
        <strain evidence="7">cv. St1</strain>
    </source>
</reference>
<accession>A0A1Q3C1V9</accession>
<name>A0A1Q3C1V9_CEPFO</name>
<feature type="non-terminal residue" evidence="6">
    <location>
        <position position="1"/>
    </location>
</feature>
<dbReference type="Gene3D" id="2.170.150.80">
    <property type="entry name" value="NAC domain"/>
    <property type="match status" value="1"/>
</dbReference>
<dbReference type="InterPro" id="IPR036093">
    <property type="entry name" value="NAC_dom_sf"/>
</dbReference>
<dbReference type="Pfam" id="PF02365">
    <property type="entry name" value="NAM"/>
    <property type="match status" value="1"/>
</dbReference>
<evidence type="ECO:0000256" key="3">
    <source>
        <dbReference type="ARBA" id="ARBA00023163"/>
    </source>
</evidence>
<dbReference type="OrthoDB" id="1848784at2759"/>
<organism evidence="6 7">
    <name type="scientific">Cephalotus follicularis</name>
    <name type="common">Albany pitcher plant</name>
    <dbReference type="NCBI Taxonomy" id="3775"/>
    <lineage>
        <taxon>Eukaryota</taxon>
        <taxon>Viridiplantae</taxon>
        <taxon>Streptophyta</taxon>
        <taxon>Embryophyta</taxon>
        <taxon>Tracheophyta</taxon>
        <taxon>Spermatophyta</taxon>
        <taxon>Magnoliopsida</taxon>
        <taxon>eudicotyledons</taxon>
        <taxon>Gunneridae</taxon>
        <taxon>Pentapetalae</taxon>
        <taxon>rosids</taxon>
        <taxon>fabids</taxon>
        <taxon>Oxalidales</taxon>
        <taxon>Cephalotaceae</taxon>
        <taxon>Cephalotus</taxon>
    </lineage>
</organism>
<keyword evidence="4" id="KW-0539">Nucleus</keyword>
<dbReference type="EMBL" id="BDDD01001187">
    <property type="protein sequence ID" value="GAV74112.1"/>
    <property type="molecule type" value="Genomic_DNA"/>
</dbReference>
<evidence type="ECO:0000256" key="2">
    <source>
        <dbReference type="ARBA" id="ARBA00023125"/>
    </source>
</evidence>
<evidence type="ECO:0000256" key="4">
    <source>
        <dbReference type="ARBA" id="ARBA00023242"/>
    </source>
</evidence>
<evidence type="ECO:0000313" key="6">
    <source>
        <dbReference type="EMBL" id="GAV74112.1"/>
    </source>
</evidence>
<keyword evidence="2" id="KW-0238">DNA-binding</keyword>
<proteinExistence type="predicted"/>
<dbReference type="AlphaFoldDB" id="A0A1Q3C1V9"/>
<dbReference type="PANTHER" id="PTHR31719:SF179">
    <property type="entry name" value="OS08G0148400 PROTEIN"/>
    <property type="match status" value="1"/>
</dbReference>
<feature type="non-terminal residue" evidence="6">
    <location>
        <position position="142"/>
    </location>
</feature>
<keyword evidence="3" id="KW-0804">Transcription</keyword>
<gene>
    <name evidence="6" type="ORF">CFOL_v3_17593</name>
</gene>
<dbReference type="InParanoid" id="A0A1Q3C1V9"/>
<dbReference type="PANTHER" id="PTHR31719">
    <property type="entry name" value="NAC TRANSCRIPTION FACTOR 56"/>
    <property type="match status" value="1"/>
</dbReference>
<evidence type="ECO:0000313" key="7">
    <source>
        <dbReference type="Proteomes" id="UP000187406"/>
    </source>
</evidence>
<comment type="caution">
    <text evidence="6">The sequence shown here is derived from an EMBL/GenBank/DDBJ whole genome shotgun (WGS) entry which is preliminary data.</text>
</comment>
<evidence type="ECO:0000256" key="1">
    <source>
        <dbReference type="ARBA" id="ARBA00023015"/>
    </source>
</evidence>
<dbReference type="InterPro" id="IPR003441">
    <property type="entry name" value="NAC-dom"/>
</dbReference>
<dbReference type="STRING" id="3775.A0A1Q3C1V9"/>
<dbReference type="Proteomes" id="UP000187406">
    <property type="component" value="Unassembled WGS sequence"/>
</dbReference>
<dbReference type="SUPFAM" id="SSF101941">
    <property type="entry name" value="NAC domain"/>
    <property type="match status" value="1"/>
</dbReference>
<dbReference type="GO" id="GO:0003677">
    <property type="term" value="F:DNA binding"/>
    <property type="evidence" value="ECO:0007669"/>
    <property type="project" value="UniProtKB-KW"/>
</dbReference>
<dbReference type="GO" id="GO:0006355">
    <property type="term" value="P:regulation of DNA-templated transcription"/>
    <property type="evidence" value="ECO:0007669"/>
    <property type="project" value="InterPro"/>
</dbReference>
<evidence type="ECO:0000259" key="5">
    <source>
        <dbReference type="PROSITE" id="PS51005"/>
    </source>
</evidence>
<sequence>EQTMNQNRKTFVFPPGYRFNPTDKELVLSYLTNKVNGMPLPTHIIDANVYQHHPDDLLKICNEQNGKREKAMYLFTQRDRKYANGTRPNRSTGNGFWKATGADKPIGHERNPIGYKKVLVYYERDSMNPTKSTKTNWIMHEY</sequence>
<dbReference type="PROSITE" id="PS51005">
    <property type="entry name" value="NAC"/>
    <property type="match status" value="1"/>
</dbReference>
<protein>
    <submittedName>
        <fullName evidence="6">NAM domain-containing protein</fullName>
    </submittedName>
</protein>
<feature type="domain" description="NAC" evidence="5">
    <location>
        <begin position="13"/>
        <end position="142"/>
    </location>
</feature>